<dbReference type="PANTHER" id="PTHR42850:SF2">
    <property type="entry name" value="BLL5683 PROTEIN"/>
    <property type="match status" value="1"/>
</dbReference>
<protein>
    <recommendedName>
        <fullName evidence="2">Calcineurin-like phosphoesterase domain-containing protein</fullName>
    </recommendedName>
</protein>
<evidence type="ECO:0000313" key="3">
    <source>
        <dbReference type="EMBL" id="CAI78551.1"/>
    </source>
</evidence>
<comment type="similarity">
    <text evidence="1">Belongs to the metallophosphoesterase superfamily. YfcE family.</text>
</comment>
<dbReference type="InterPro" id="IPR029052">
    <property type="entry name" value="Metallo-depent_PP-like"/>
</dbReference>
<dbReference type="CDD" id="cd00838">
    <property type="entry name" value="MPP_superfamily"/>
    <property type="match status" value="1"/>
</dbReference>
<dbReference type="EMBL" id="AJ937764">
    <property type="protein sequence ID" value="CAI78551.1"/>
    <property type="molecule type" value="Genomic_DNA"/>
</dbReference>
<dbReference type="GO" id="GO:0005737">
    <property type="term" value="C:cytoplasm"/>
    <property type="evidence" value="ECO:0007669"/>
    <property type="project" value="TreeGrafter"/>
</dbReference>
<dbReference type="Pfam" id="PF12850">
    <property type="entry name" value="Metallophos_2"/>
    <property type="match status" value="1"/>
</dbReference>
<sequence>MKTLLISDVHANLTALEAVLADAGEVDAVWCLGDLVGYGPDPNECVERIAALPNLQCVMGNHDAAALRRIEIDAFNPEARAALTWTQQRLSAANATFLAERPEMITVDQITLVHGSPRQPVWEYLLDTRTATANFDHFDTLFCFVGHTHLPVIYYLPDDQRTAHLIVPEDSTQVALAPRAIINPGSVGQPRDRDPRAAYALLDMDDYTCEWHRVGYDVSSVQDRMRQAELPERHIVRLTAGW</sequence>
<dbReference type="SUPFAM" id="SSF56300">
    <property type="entry name" value="Metallo-dependent phosphatases"/>
    <property type="match status" value="1"/>
</dbReference>
<dbReference type="Gene3D" id="3.60.21.10">
    <property type="match status" value="1"/>
</dbReference>
<dbReference type="InterPro" id="IPR050126">
    <property type="entry name" value="Ap4A_hydrolase"/>
</dbReference>
<accession>Q2Z014</accession>
<feature type="domain" description="Calcineurin-like phosphoesterase" evidence="2">
    <location>
        <begin position="1"/>
        <end position="206"/>
    </location>
</feature>
<dbReference type="InterPro" id="IPR024654">
    <property type="entry name" value="Calcineurin-like_PHP_lpxH"/>
</dbReference>
<evidence type="ECO:0000259" key="2">
    <source>
        <dbReference type="Pfam" id="PF12850"/>
    </source>
</evidence>
<evidence type="ECO:0000256" key="1">
    <source>
        <dbReference type="ARBA" id="ARBA00008950"/>
    </source>
</evidence>
<name>Q2Z014_9CHLR</name>
<dbReference type="PIRSF" id="PIRSF000883">
    <property type="entry name" value="Pesterase_MJ0912"/>
    <property type="match status" value="1"/>
</dbReference>
<proteinExistence type="inferred from homology"/>
<organism evidence="3">
    <name type="scientific">uncultured Chloroflexota bacterium</name>
    <dbReference type="NCBI Taxonomy" id="166587"/>
    <lineage>
        <taxon>Bacteria</taxon>
        <taxon>Bacillati</taxon>
        <taxon>Chloroflexota</taxon>
        <taxon>environmental samples</taxon>
    </lineage>
</organism>
<dbReference type="AlphaFoldDB" id="Q2Z014"/>
<reference evidence="3" key="1">
    <citation type="journal article" date="2005" name="Environ. Microbiol.">
        <title>Lateral gene transfer and phylogenetic assignment of environmental fosmid clones.</title>
        <authorList>
            <person name="Nesbo C.L."/>
            <person name="Boucher Y."/>
            <person name="Dlutek M."/>
            <person name="Doolittle F.W."/>
        </authorList>
    </citation>
    <scope>NUCLEOTIDE SEQUENCE</scope>
</reference>
<dbReference type="InterPro" id="IPR011152">
    <property type="entry name" value="Pesterase_MJ0912"/>
</dbReference>
<dbReference type="GO" id="GO:0016791">
    <property type="term" value="F:phosphatase activity"/>
    <property type="evidence" value="ECO:0007669"/>
    <property type="project" value="TreeGrafter"/>
</dbReference>
<dbReference type="PANTHER" id="PTHR42850">
    <property type="entry name" value="METALLOPHOSPHOESTERASE"/>
    <property type="match status" value="1"/>
</dbReference>